<dbReference type="NCBIfam" id="TIGR03925">
    <property type="entry name" value="T7SS_EccC_b"/>
    <property type="match status" value="1"/>
</dbReference>
<reference evidence="9" key="1">
    <citation type="journal article" date="2019" name="Int. J. Syst. Evol. Microbiol.">
        <title>The Global Catalogue of Microorganisms (GCM) 10K type strain sequencing project: providing services to taxonomists for standard genome sequencing and annotation.</title>
        <authorList>
            <consortium name="The Broad Institute Genomics Platform"/>
            <consortium name="The Broad Institute Genome Sequencing Center for Infectious Disease"/>
            <person name="Wu L."/>
            <person name="Ma J."/>
        </authorList>
    </citation>
    <scope>NUCLEOTIDE SEQUENCE [LARGE SCALE GENOMIC DNA]</scope>
    <source>
        <strain evidence="9">JCM 9687</strain>
    </source>
</reference>
<proteinExistence type="predicted"/>
<dbReference type="SMART" id="SM00382">
    <property type="entry name" value="AAA"/>
    <property type="match status" value="3"/>
</dbReference>
<dbReference type="EMBL" id="BAAAYK010000038">
    <property type="protein sequence ID" value="GAA3356013.1"/>
    <property type="molecule type" value="Genomic_DNA"/>
</dbReference>
<evidence type="ECO:0000313" key="9">
    <source>
        <dbReference type="Proteomes" id="UP001500483"/>
    </source>
</evidence>
<feature type="domain" description="FtsK" evidence="7">
    <location>
        <begin position="263"/>
        <end position="448"/>
    </location>
</feature>
<dbReference type="InterPro" id="IPR002543">
    <property type="entry name" value="FtsK_dom"/>
</dbReference>
<dbReference type="InterPro" id="IPR029030">
    <property type="entry name" value="Caspase-like_dom_sf"/>
</dbReference>
<feature type="compositionally biased region" description="Pro residues" evidence="5">
    <location>
        <begin position="499"/>
        <end position="513"/>
    </location>
</feature>
<dbReference type="Gene3D" id="3.40.50.300">
    <property type="entry name" value="P-loop containing nucleotide triphosphate hydrolases"/>
    <property type="match status" value="4"/>
</dbReference>
<evidence type="ECO:0000256" key="1">
    <source>
        <dbReference type="ARBA" id="ARBA00022737"/>
    </source>
</evidence>
<feature type="binding site" evidence="4">
    <location>
        <begin position="574"/>
        <end position="581"/>
    </location>
    <ligand>
        <name>ATP</name>
        <dbReference type="ChEBI" id="CHEBI:30616"/>
    </ligand>
</feature>
<keyword evidence="2 4" id="KW-0547">Nucleotide-binding</keyword>
<accession>A0ABP6RMS3</accession>
<dbReference type="PROSITE" id="PS50901">
    <property type="entry name" value="FTSK"/>
    <property type="match status" value="4"/>
</dbReference>
<feature type="domain" description="FtsK" evidence="7">
    <location>
        <begin position="1143"/>
        <end position="1327"/>
    </location>
</feature>
<protein>
    <recommendedName>
        <fullName evidence="10">Type VII secretion protein EccCb</fullName>
    </recommendedName>
</protein>
<comment type="caution">
    <text evidence="8">The sequence shown here is derived from an EMBL/GenBank/DDBJ whole genome shotgun (WGS) entry which is preliminary data.</text>
</comment>
<evidence type="ECO:0000256" key="3">
    <source>
        <dbReference type="ARBA" id="ARBA00022840"/>
    </source>
</evidence>
<gene>
    <name evidence="8" type="ORF">GCM10020366_18390</name>
</gene>
<feature type="domain" description="EF-hand" evidence="6">
    <location>
        <begin position="175"/>
        <end position="197"/>
    </location>
</feature>
<dbReference type="Gene3D" id="3.40.50.1460">
    <property type="match status" value="1"/>
</dbReference>
<dbReference type="InterPro" id="IPR023837">
    <property type="entry name" value="EccCb-like_Actinobacteria"/>
</dbReference>
<dbReference type="InterPro" id="IPR050206">
    <property type="entry name" value="FtsK/SpoIIIE/SftA"/>
</dbReference>
<evidence type="ECO:0000256" key="2">
    <source>
        <dbReference type="ARBA" id="ARBA00022741"/>
    </source>
</evidence>
<name>A0ABP6RMS3_9PSEU</name>
<evidence type="ECO:0000259" key="7">
    <source>
        <dbReference type="PROSITE" id="PS50901"/>
    </source>
</evidence>
<dbReference type="Pfam" id="PF01580">
    <property type="entry name" value="FtsK_SpoIIIE"/>
    <property type="match status" value="4"/>
</dbReference>
<sequence>MEEAEELRRLLADQELGAFDTAHTVLNGTKAEIERRVESLFQNKDPDDLVLLYLAGHGITNDDDQLFFAATDTEPQLPYSTAVPAQVVDRIVTESQAGWKAIFLDCCYSGVFNHGAAHRGGEPVNVVEHFGGGRFTMTATNEIEYSYERRPAADVRPGSRFTAAIIEAITSGAPDVDGDGVMTFNELYQFVHQEVTKDGRQTPTRSGTQHGDMMFSRVRGARFLQPGRMPLRIGELLDERAEDGPPTMPVPLGRAHEVNRGPGRVVGLDLFGGSGHVAVVGRIQSGKSTLLHTLVLGLTATFGADQLQFQCLDADGGIAALPQVSAADHTEEAVAELLAQVEARIEERRKLFANGIGTIDRYRRLRRERPDALPDADHSETFLFIDGWSWFAGWVPGLAEAVVRIAEGLKFGVHVLVTARRWSELPEQLLELVPGRVELSLAEPSESLLDPELSASLPATGWALHAGRAFQVAQPKLDDVADEDITELVASISTGTDRPPAPPPAAARPGTPPGLFPLLARADVTAFDPAVDWQPGPVSRRYRAVLGSGEDGTAVLDLKEAALGGAGPHGLCVGAPGSGRSELLRTAVLSLLATHSPEELNVVLVEAVGGTAFADFQDAPHVSALITDLAGDPELVDRLHDALSGEIHHRQTRLNEVRTRTVWEYRELRLKQALPPLPMLFVVVDGFTELLRVRPELAELFQTIVRVGRSLQVQLLLAGESATEPGLRGLADDLTYRIALRTGSVAESSAAIGSPDAAELPAGGGHGYLRHPTGLVRFRTAHVSDPVHGDRRPDAPSELQFAVRRMRGTGPAARRIWVPPLRRPPALEQLLPPPAERLRGRRLHAPIGTLDLPFEHQQRTVRVDLSGGSGHVAIVGAPGSGKSVAVRTLLLSLALTHSPQEVQFYCLDLGGGGLHDLRELPHVGAVSGPRDPDVLRRTIAQLRSLLAWREARFIEHGIDSMAGYRARRRDDGAADDDQYGDVFLIIDGWPALQGEFDGADRDVVNLASQGWEFGLHVVVTADRWSEIRPALKDLLGTRLELRLADPAESEVSPEAAARVPADLPGRGLHPSKLHMFTALPHPVGEGSAAAVAALRARTRDTWPGVRAPRVRLLPLVLQYDRLPAPEQQPRPSLVPIGVNEEGMDPVYLDFRAEPHFYAFGELGSGRTSLLRTVLRGITTRYSAQEAAVVLVDLRRALLGFLRTEHLAEHAVNVDQVRAAVRELVTTLRARRPGPDLTREQLRDRSWWSGPELFVVVDDYELLSAPDENPLAPLAEFVAQSAELGLHLVLAREASGAREDWDDPLLVALRAAAAPGLLLSADEAEGELIGRVAATRLPPGRGTLVSRASRGGPQLVQTAHIRAE</sequence>
<feature type="domain" description="FtsK" evidence="7">
    <location>
        <begin position="551"/>
        <end position="749"/>
    </location>
</feature>
<evidence type="ECO:0008006" key="10">
    <source>
        <dbReference type="Google" id="ProtNLM"/>
    </source>
</evidence>
<evidence type="ECO:0000256" key="4">
    <source>
        <dbReference type="PROSITE-ProRule" id="PRU00289"/>
    </source>
</evidence>
<evidence type="ECO:0000313" key="8">
    <source>
        <dbReference type="EMBL" id="GAA3356013.1"/>
    </source>
</evidence>
<dbReference type="InterPro" id="IPR003593">
    <property type="entry name" value="AAA+_ATPase"/>
</dbReference>
<feature type="region of interest" description="Disordered" evidence="5">
    <location>
        <begin position="492"/>
        <end position="513"/>
    </location>
</feature>
<dbReference type="PROSITE" id="PS50222">
    <property type="entry name" value="EF_HAND_2"/>
    <property type="match status" value="1"/>
</dbReference>
<organism evidence="8 9">
    <name type="scientific">Saccharopolyspora gregorii</name>
    <dbReference type="NCBI Taxonomy" id="33914"/>
    <lineage>
        <taxon>Bacteria</taxon>
        <taxon>Bacillati</taxon>
        <taxon>Actinomycetota</taxon>
        <taxon>Actinomycetes</taxon>
        <taxon>Pseudonocardiales</taxon>
        <taxon>Pseudonocardiaceae</taxon>
        <taxon>Saccharopolyspora</taxon>
    </lineage>
</organism>
<keyword evidence="3 4" id="KW-0067">ATP-binding</keyword>
<dbReference type="PROSITE" id="PS00018">
    <property type="entry name" value="EF_HAND_1"/>
    <property type="match status" value="1"/>
</dbReference>
<dbReference type="InterPro" id="IPR011600">
    <property type="entry name" value="Pept_C14_caspase"/>
</dbReference>
<dbReference type="InterPro" id="IPR018247">
    <property type="entry name" value="EF_Hand_1_Ca_BS"/>
</dbReference>
<evidence type="ECO:0000256" key="5">
    <source>
        <dbReference type="SAM" id="MobiDB-lite"/>
    </source>
</evidence>
<dbReference type="Proteomes" id="UP001500483">
    <property type="component" value="Unassembled WGS sequence"/>
</dbReference>
<dbReference type="SUPFAM" id="SSF52540">
    <property type="entry name" value="P-loop containing nucleoside triphosphate hydrolases"/>
    <property type="match status" value="4"/>
</dbReference>
<dbReference type="Pfam" id="PF00656">
    <property type="entry name" value="Peptidase_C14"/>
    <property type="match status" value="1"/>
</dbReference>
<feature type="domain" description="FtsK" evidence="7">
    <location>
        <begin position="858"/>
        <end position="1050"/>
    </location>
</feature>
<dbReference type="SUPFAM" id="SSF52129">
    <property type="entry name" value="Caspase-like"/>
    <property type="match status" value="1"/>
</dbReference>
<feature type="binding site" evidence="4">
    <location>
        <begin position="876"/>
        <end position="883"/>
    </location>
    <ligand>
        <name>ATP</name>
        <dbReference type="ChEBI" id="CHEBI:30616"/>
    </ligand>
</feature>
<dbReference type="InterPro" id="IPR027417">
    <property type="entry name" value="P-loop_NTPase"/>
</dbReference>
<keyword evidence="1" id="KW-0677">Repeat</keyword>
<dbReference type="PANTHER" id="PTHR22683">
    <property type="entry name" value="SPORULATION PROTEIN RELATED"/>
    <property type="match status" value="1"/>
</dbReference>
<feature type="binding site" evidence="4">
    <location>
        <begin position="1160"/>
        <end position="1167"/>
    </location>
    <ligand>
        <name>ATP</name>
        <dbReference type="ChEBI" id="CHEBI:30616"/>
    </ligand>
</feature>
<feature type="binding site" evidence="4">
    <location>
        <begin position="281"/>
        <end position="288"/>
    </location>
    <ligand>
        <name>ATP</name>
        <dbReference type="ChEBI" id="CHEBI:30616"/>
    </ligand>
</feature>
<keyword evidence="9" id="KW-1185">Reference proteome</keyword>
<dbReference type="InterPro" id="IPR002048">
    <property type="entry name" value="EF_hand_dom"/>
</dbReference>
<evidence type="ECO:0000259" key="6">
    <source>
        <dbReference type="PROSITE" id="PS50222"/>
    </source>
</evidence>
<dbReference type="PANTHER" id="PTHR22683:SF1">
    <property type="entry name" value="TYPE VII SECRETION SYSTEM PROTEIN ESSC"/>
    <property type="match status" value="1"/>
</dbReference>